<dbReference type="EMBL" id="KR029600">
    <property type="protein sequence ID" value="AKH47979.1"/>
    <property type="molecule type" value="Genomic_DNA"/>
</dbReference>
<sequence>MLRKYLHILQTKVLIKALGVNGDKPCLEYFFCNYILVSIGTVLSESQKTINSVFFSEREYVS</sequence>
<proteinExistence type="predicted"/>
<reference evidence="1" key="2">
    <citation type="submission" date="2015-03" db="EMBL/GenBank/DDBJ databases">
        <authorList>
            <person name="Chow C.-E.T."/>
            <person name="Winget D.M."/>
            <person name="White R.A.III."/>
            <person name="Hallam S.J."/>
            <person name="Suttle C.A."/>
        </authorList>
    </citation>
    <scope>NUCLEOTIDE SEQUENCE</scope>
    <source>
        <strain evidence="1">Oxic1_5</strain>
    </source>
</reference>
<organism evidence="1">
    <name type="scientific">uncultured marine virus</name>
    <dbReference type="NCBI Taxonomy" id="186617"/>
    <lineage>
        <taxon>Viruses</taxon>
        <taxon>environmental samples</taxon>
    </lineage>
</organism>
<reference evidence="1" key="1">
    <citation type="journal article" date="2015" name="Front. Microbiol.">
        <title>Combining genomic sequencing methods to explore viral diversity and reveal potential virus-host interactions.</title>
        <authorList>
            <person name="Chow C.E."/>
            <person name="Winget D.M."/>
            <person name="White R.A.III."/>
            <person name="Hallam S.J."/>
            <person name="Suttle C.A."/>
        </authorList>
    </citation>
    <scope>NUCLEOTIDE SEQUENCE</scope>
    <source>
        <strain evidence="1">Oxic1_5</strain>
    </source>
</reference>
<accession>A0A0F7L616</accession>
<name>A0A0F7L616_9VIRU</name>
<evidence type="ECO:0000313" key="1">
    <source>
        <dbReference type="EMBL" id="AKH47979.1"/>
    </source>
</evidence>
<protein>
    <submittedName>
        <fullName evidence="1">Uncharacterized protein</fullName>
    </submittedName>
</protein>